<keyword evidence="3" id="KW-0804">Transcription</keyword>
<dbReference type="PANTHER" id="PTHR47506:SF3">
    <property type="entry name" value="HTH-TYPE TRANSCRIPTIONAL REGULATOR LMRA"/>
    <property type="match status" value="1"/>
</dbReference>
<dbReference type="Proteomes" id="UP000441354">
    <property type="component" value="Unassembled WGS sequence"/>
</dbReference>
<keyword evidence="2 4" id="KW-0238">DNA-binding</keyword>
<dbReference type="Gene3D" id="1.10.357.10">
    <property type="entry name" value="Tetracycline Repressor, domain 2"/>
    <property type="match status" value="1"/>
</dbReference>
<evidence type="ECO:0000256" key="4">
    <source>
        <dbReference type="PROSITE-ProRule" id="PRU00335"/>
    </source>
</evidence>
<organism evidence="6 7">
    <name type="scientific">Bacillus mesophilum</name>
    <dbReference type="NCBI Taxonomy" id="1071718"/>
    <lineage>
        <taxon>Bacteria</taxon>
        <taxon>Bacillati</taxon>
        <taxon>Bacillota</taxon>
        <taxon>Bacilli</taxon>
        <taxon>Bacillales</taxon>
        <taxon>Bacillaceae</taxon>
        <taxon>Bacillus</taxon>
    </lineage>
</organism>
<dbReference type="PANTHER" id="PTHR47506">
    <property type="entry name" value="TRANSCRIPTIONAL REGULATORY PROTEIN"/>
    <property type="match status" value="1"/>
</dbReference>
<evidence type="ECO:0000313" key="7">
    <source>
        <dbReference type="Proteomes" id="UP000441354"/>
    </source>
</evidence>
<dbReference type="GO" id="GO:0003677">
    <property type="term" value="F:DNA binding"/>
    <property type="evidence" value="ECO:0007669"/>
    <property type="project" value="UniProtKB-UniRule"/>
</dbReference>
<evidence type="ECO:0000256" key="1">
    <source>
        <dbReference type="ARBA" id="ARBA00023015"/>
    </source>
</evidence>
<protein>
    <submittedName>
        <fullName evidence="6">TetR/AcrR family transcriptional regulator</fullName>
    </submittedName>
</protein>
<feature type="domain" description="HTH tetR-type" evidence="5">
    <location>
        <begin position="5"/>
        <end position="65"/>
    </location>
</feature>
<dbReference type="InterPro" id="IPR036271">
    <property type="entry name" value="Tet_transcr_reg_TetR-rel_C_sf"/>
</dbReference>
<sequence length="192" mass="21372">MKGKQNTKDIILQTATRLFQRQGYNGTGLNQIIEESGAPKGSIYYHFPNGKEEIAIEAISMMRKLVLEGAEKDLSGKSSAAEAFEYYLDNVAAIFDARECIDGLSIGLIASETAFTHERLRYSCEMVFKDFQTLYAGILMQYGFKRESAEEIGITIAAMIEGACILSITYQNGSPIRRIAKQLSLLLTMNQE</sequence>
<dbReference type="InterPro" id="IPR054156">
    <property type="entry name" value="YxaF_TetR_C"/>
</dbReference>
<dbReference type="Pfam" id="PF21993">
    <property type="entry name" value="TetR_C_13_2"/>
    <property type="match status" value="1"/>
</dbReference>
<evidence type="ECO:0000256" key="3">
    <source>
        <dbReference type="ARBA" id="ARBA00023163"/>
    </source>
</evidence>
<keyword evidence="7" id="KW-1185">Reference proteome</keyword>
<feature type="DNA-binding region" description="H-T-H motif" evidence="4">
    <location>
        <begin position="28"/>
        <end position="47"/>
    </location>
</feature>
<gene>
    <name evidence="6" type="ORF">F7732_18780</name>
</gene>
<dbReference type="InterPro" id="IPR001647">
    <property type="entry name" value="HTH_TetR"/>
</dbReference>
<evidence type="ECO:0000256" key="2">
    <source>
        <dbReference type="ARBA" id="ARBA00023125"/>
    </source>
</evidence>
<proteinExistence type="predicted"/>
<name>A0A7V7RJ62_9BACI</name>
<dbReference type="OrthoDB" id="9810023at2"/>
<comment type="caution">
    <text evidence="6">The sequence shown here is derived from an EMBL/GenBank/DDBJ whole genome shotgun (WGS) entry which is preliminary data.</text>
</comment>
<dbReference type="Pfam" id="PF00440">
    <property type="entry name" value="TetR_N"/>
    <property type="match status" value="1"/>
</dbReference>
<dbReference type="PRINTS" id="PR00455">
    <property type="entry name" value="HTHTETR"/>
</dbReference>
<keyword evidence="1" id="KW-0805">Transcription regulation</keyword>
<dbReference type="InterPro" id="IPR009057">
    <property type="entry name" value="Homeodomain-like_sf"/>
</dbReference>
<dbReference type="SUPFAM" id="SSF48498">
    <property type="entry name" value="Tetracyclin repressor-like, C-terminal domain"/>
    <property type="match status" value="1"/>
</dbReference>
<dbReference type="RefSeq" id="WP_151575615.1">
    <property type="nucleotide sequence ID" value="NZ_WBOT01000007.1"/>
</dbReference>
<dbReference type="PROSITE" id="PS50977">
    <property type="entry name" value="HTH_TETR_2"/>
    <property type="match status" value="1"/>
</dbReference>
<evidence type="ECO:0000313" key="6">
    <source>
        <dbReference type="EMBL" id="KAB2330687.1"/>
    </source>
</evidence>
<dbReference type="EMBL" id="WBOT01000007">
    <property type="protein sequence ID" value="KAB2330687.1"/>
    <property type="molecule type" value="Genomic_DNA"/>
</dbReference>
<dbReference type="SUPFAM" id="SSF46689">
    <property type="entry name" value="Homeodomain-like"/>
    <property type="match status" value="1"/>
</dbReference>
<evidence type="ECO:0000259" key="5">
    <source>
        <dbReference type="PROSITE" id="PS50977"/>
    </source>
</evidence>
<accession>A0A7V7RJ62</accession>
<reference evidence="6 7" key="1">
    <citation type="journal article" date="2014" name="Arch. Microbiol.">
        <title>Bacillus mesophilum sp. nov., strain IITR-54T, a novel 4-chlorobiphenyl dechlorinating bacterium.</title>
        <authorList>
            <person name="Manickam N."/>
            <person name="Singh N.K."/>
            <person name="Bajaj A."/>
            <person name="Kumar R.M."/>
            <person name="Kaur G."/>
            <person name="Kaur N."/>
            <person name="Bala M."/>
            <person name="Kumar A."/>
            <person name="Mayilraj S."/>
        </authorList>
    </citation>
    <scope>NUCLEOTIDE SEQUENCE [LARGE SCALE GENOMIC DNA]</scope>
    <source>
        <strain evidence="6 7">IITR-54</strain>
    </source>
</reference>
<dbReference type="AlphaFoldDB" id="A0A7V7RJ62"/>